<dbReference type="RefSeq" id="XP_066073077.1">
    <property type="nucleotide sequence ID" value="XM_066216980.1"/>
</dbReference>
<feature type="compositionally biased region" description="Polar residues" evidence="1">
    <location>
        <begin position="1109"/>
        <end position="1118"/>
    </location>
</feature>
<feature type="compositionally biased region" description="Basic and acidic residues" evidence="1">
    <location>
        <begin position="1087"/>
        <end position="1099"/>
    </location>
</feature>
<feature type="compositionally biased region" description="Polar residues" evidence="1">
    <location>
        <begin position="998"/>
        <end position="1009"/>
    </location>
</feature>
<feature type="compositionally biased region" description="Polar residues" evidence="1">
    <location>
        <begin position="1132"/>
        <end position="1141"/>
    </location>
</feature>
<feature type="compositionally biased region" description="Polar residues" evidence="1">
    <location>
        <begin position="1048"/>
        <end position="1057"/>
    </location>
</feature>
<feature type="compositionally biased region" description="Basic and acidic residues" evidence="1">
    <location>
        <begin position="689"/>
        <end position="720"/>
    </location>
</feature>
<feature type="compositionally biased region" description="Low complexity" evidence="1">
    <location>
        <begin position="56"/>
        <end position="65"/>
    </location>
</feature>
<feature type="compositionally biased region" description="Polar residues" evidence="1">
    <location>
        <begin position="584"/>
        <end position="608"/>
    </location>
</feature>
<feature type="compositionally biased region" description="Polar residues" evidence="1">
    <location>
        <begin position="968"/>
        <end position="977"/>
    </location>
</feature>
<feature type="region of interest" description="Disordered" evidence="1">
    <location>
        <begin position="961"/>
        <end position="1336"/>
    </location>
</feature>
<feature type="compositionally biased region" description="Basic and acidic residues" evidence="1">
    <location>
        <begin position="1294"/>
        <end position="1322"/>
    </location>
</feature>
<feature type="compositionally biased region" description="Polar residues" evidence="1">
    <location>
        <begin position="1204"/>
        <end position="1217"/>
    </location>
</feature>
<dbReference type="Proteomes" id="UP001355207">
    <property type="component" value="Chromosome 1"/>
</dbReference>
<evidence type="ECO:0000313" key="3">
    <source>
        <dbReference type="Proteomes" id="UP001355207"/>
    </source>
</evidence>
<feature type="compositionally biased region" description="Low complexity" evidence="1">
    <location>
        <begin position="1019"/>
        <end position="1034"/>
    </location>
</feature>
<evidence type="ECO:0000256" key="1">
    <source>
        <dbReference type="SAM" id="MobiDB-lite"/>
    </source>
</evidence>
<sequence>MSSPVKAPSLPSRSSSQLSLDSHLSSPRKRQERSRPSLDRNGIRPPSAIYLGEEPSSSSSNSNRRQSSEFSGVEEHPPHMRMTSGFASLHVGIGSPKLDFGRRDWPGSSSKRKEESNHSSENSPEVKQEETISSHQHQQQQQQKRQIQSTESQNGLVDRVSGLPSPPGTESDITPPADVNSPSDSIDKLPSPVKSHSSTPKHSPNPKTSRRTSSTGSAHLLARRTSSRSASSTHIPDSPRLRNHALRPKHSPSLSMSRSGSSSSSLIASPSMNANRSLNGSTRRSSMGMSRTSSHSPSLSLAENTNITSSSLSKRLPPVDVKRANSPEDTISSPERTARKLPPVSAGLSKLEERRHSRRSSNADLRDEVLEEEIIAESGSMSRSRSQGSELDDKIREAEERIAQASIQRRRRSIDVEKSSTPSRQSIRRHDSYTRTTSSPLVPSTGSTSRDNRPSNSVRTDSHSSSLADRENAQFDTPEKGEEDRERSGGSNSSRRRKGLPAEFRSSNNLFTPSPQKPKYEPIDDQPGSSRSARLRQFIDSPSDYHSASPIPSRFSSTTSRRSGEFETVPLPSRGLPHIDGLERSSSLGGTRGETSGYSKRNWSQSISGLPRPNDETEYRSSPRDRYRSETVLGGSSDRSTYQSRMGDDRDAGRRGMSTVISERDLLATSRSRVGALGPGDSVSAVGSRNDRSDNKDPLEMIKKLEQQRAESKRRWDHMPRSTTSMSSMRDVYHNPPNTAPIEGSLRYRRSIDQDSPLSPPFVRGGASRLAIRNNGGPSTEPRPMRSSTSLGGRSSANFELTNPSTEHGRLLFEAFKVLETKLGQELLSTQPELLRTFHSTTKTSESINAYLRHAIQLASEIAVDAELDDPAKVKEEYSKLAFILRDAGKASEHNVRDMTRLMLDLPKLFKYQEHGIGAGSGMTSSTSGGLSLGSGRLRRSESAALNYNYDPVKQGVMSEDRPARIWQPTSPVNQIDRSPLQGRWSVDTPRRSYDLLRSSTSMADTHSPLSRYSRDRSGNNNGNGNNSNSRPGSTVSSLMSKVRSMTPRKSFQQHSPSKVDLSVIEQSPPFNRNDGTSSSSKSPSKSPDKPSPDKEKQPLRNMLRKKTSTLSTNTIKGSPSSNFLPTSSSNKPTTAISQITAGDLSPDLLPSTSANQRIPDGDGILDEPNSPMSRFSFHSQRSQRKLSISKINTKKRLHEQGHSRNGSSDTFGTNDSYFPLEGQEQNGNDREEEEEEEILTEEHGQGTGYENDAVSMLEQRLVQAAKLRDESQDSPLRNKRGLGIDSTSSTLDLSERREDNRKDKDRDKNEIKRPSISDRFRASLRKSSSKLDGRE</sequence>
<feature type="compositionally biased region" description="Basic and acidic residues" evidence="1">
    <location>
        <begin position="613"/>
        <end position="629"/>
    </location>
</feature>
<proteinExistence type="predicted"/>
<feature type="compositionally biased region" description="Low complexity" evidence="1">
    <location>
        <begin position="8"/>
        <end position="25"/>
    </location>
</feature>
<feature type="compositionally biased region" description="Basic and acidic residues" evidence="1">
    <location>
        <begin position="33"/>
        <end position="42"/>
    </location>
</feature>
<accession>A0AAX4JN45</accession>
<feature type="compositionally biased region" description="Low complexity" evidence="1">
    <location>
        <begin position="280"/>
        <end position="300"/>
    </location>
</feature>
<protein>
    <submittedName>
        <fullName evidence="2">Uncharacterized protein</fullName>
    </submittedName>
</protein>
<gene>
    <name evidence="2" type="ORF">L201_001187</name>
</gene>
<feature type="compositionally biased region" description="Low complexity" evidence="1">
    <location>
        <begin position="1119"/>
        <end position="1131"/>
    </location>
</feature>
<feature type="compositionally biased region" description="Low complexity" evidence="1">
    <location>
        <begin position="251"/>
        <end position="272"/>
    </location>
</feature>
<feature type="compositionally biased region" description="Polar residues" evidence="1">
    <location>
        <begin position="434"/>
        <end position="467"/>
    </location>
</feature>
<reference evidence="2 3" key="1">
    <citation type="submission" date="2024-01" db="EMBL/GenBank/DDBJ databases">
        <title>Comparative genomics of Cryptococcus and Kwoniella reveals pathogenesis evolution and contrasting modes of karyotype evolution via chromosome fusion or intercentromeric recombination.</title>
        <authorList>
            <person name="Coelho M.A."/>
            <person name="David-Palma M."/>
            <person name="Shea T."/>
            <person name="Bowers K."/>
            <person name="McGinley-Smith S."/>
            <person name="Mohammad A.W."/>
            <person name="Gnirke A."/>
            <person name="Yurkov A.M."/>
            <person name="Nowrousian M."/>
            <person name="Sun S."/>
            <person name="Cuomo C.A."/>
            <person name="Heitman J."/>
        </authorList>
    </citation>
    <scope>NUCLEOTIDE SEQUENCE [LARGE SCALE GENOMIC DNA]</scope>
    <source>
        <strain evidence="2 3">CBS 6074</strain>
    </source>
</reference>
<feature type="compositionally biased region" description="Polar residues" evidence="1">
    <location>
        <begin position="301"/>
        <end position="313"/>
    </location>
</feature>
<feature type="compositionally biased region" description="Acidic residues" evidence="1">
    <location>
        <begin position="1231"/>
        <end position="1240"/>
    </location>
</feature>
<dbReference type="GeneID" id="91091859"/>
<feature type="compositionally biased region" description="Low complexity" evidence="1">
    <location>
        <begin position="133"/>
        <end position="153"/>
    </location>
</feature>
<feature type="compositionally biased region" description="Polar residues" evidence="1">
    <location>
        <begin position="1065"/>
        <end position="1077"/>
    </location>
</feature>
<feature type="compositionally biased region" description="Low complexity" evidence="1">
    <location>
        <begin position="378"/>
        <end position="389"/>
    </location>
</feature>
<feature type="compositionally biased region" description="Basic residues" evidence="1">
    <location>
        <begin position="241"/>
        <end position="250"/>
    </location>
</feature>
<name>A0AAX4JN45_9TREE</name>
<feature type="compositionally biased region" description="Basic and acidic residues" evidence="1">
    <location>
        <begin position="99"/>
        <end position="132"/>
    </location>
</feature>
<keyword evidence="3" id="KW-1185">Reference proteome</keyword>
<feature type="region of interest" description="Disordered" evidence="1">
    <location>
        <begin position="1"/>
        <end position="803"/>
    </location>
</feature>
<feature type="compositionally biased region" description="Polar residues" evidence="1">
    <location>
        <begin position="505"/>
        <end position="514"/>
    </location>
</feature>
<feature type="compositionally biased region" description="Basic and acidic residues" evidence="1">
    <location>
        <begin position="468"/>
        <end position="488"/>
    </location>
</feature>
<feature type="compositionally biased region" description="Polar residues" evidence="1">
    <location>
        <begin position="194"/>
        <end position="216"/>
    </location>
</feature>
<evidence type="ECO:0000313" key="2">
    <source>
        <dbReference type="EMBL" id="WWC86314.1"/>
    </source>
</evidence>
<organism evidence="2 3">
    <name type="scientific">Kwoniella dendrophila CBS 6074</name>
    <dbReference type="NCBI Taxonomy" id="1295534"/>
    <lineage>
        <taxon>Eukaryota</taxon>
        <taxon>Fungi</taxon>
        <taxon>Dikarya</taxon>
        <taxon>Basidiomycota</taxon>
        <taxon>Agaricomycotina</taxon>
        <taxon>Tremellomycetes</taxon>
        <taxon>Tremellales</taxon>
        <taxon>Cryptococcaceae</taxon>
        <taxon>Kwoniella</taxon>
    </lineage>
</organism>
<feature type="compositionally biased region" description="Low complexity" evidence="1">
    <location>
        <begin position="721"/>
        <end position="730"/>
    </location>
</feature>
<dbReference type="EMBL" id="CP144098">
    <property type="protein sequence ID" value="WWC86314.1"/>
    <property type="molecule type" value="Genomic_DNA"/>
</dbReference>
<feature type="compositionally biased region" description="Basic and acidic residues" evidence="1">
    <location>
        <begin position="391"/>
        <end position="402"/>
    </location>
</feature>
<feature type="compositionally biased region" description="Polar residues" evidence="1">
    <location>
        <begin position="786"/>
        <end position="803"/>
    </location>
</feature>